<keyword evidence="3" id="KW-1185">Reference proteome</keyword>
<proteinExistence type="predicted"/>
<gene>
    <name evidence="2" type="ORF">GCM10012280_66400</name>
</gene>
<name>A0A917ZYA2_9ACTN</name>
<evidence type="ECO:0000313" key="2">
    <source>
        <dbReference type="EMBL" id="GGO99591.1"/>
    </source>
</evidence>
<reference evidence="2" key="1">
    <citation type="journal article" date="2014" name="Int. J. Syst. Evol. Microbiol.">
        <title>Complete genome sequence of Corynebacterium casei LMG S-19264T (=DSM 44701T), isolated from a smear-ripened cheese.</title>
        <authorList>
            <consortium name="US DOE Joint Genome Institute (JGI-PGF)"/>
            <person name="Walter F."/>
            <person name="Albersmeier A."/>
            <person name="Kalinowski J."/>
            <person name="Ruckert C."/>
        </authorList>
    </citation>
    <scope>NUCLEOTIDE SEQUENCE</scope>
    <source>
        <strain evidence="2">CGMCC 4.7201</strain>
    </source>
</reference>
<sequence>MAGSWWRWRRIAFRDPLDTRVFADFASSEGWWYAGHENHEWRGSTLVWHSLDGAIIGFSPGDTVSVSFAEVSADEPEVRQRAMAEAEAMVLREFRCFTVSEALGLLRATKGEARALVLTAAAASAPDRYCPEVADAVTSALFAPEPPVRAAALRAVMLTEWPQLARPLAAHALTEADDGLASFARALAEQVYHENAYAHLVQPPAPTPQDLDGPAVNEVCRGGPGTTAVHQETALGPTAGRCRRTH</sequence>
<accession>A0A917ZYA2</accession>
<dbReference type="Proteomes" id="UP000641932">
    <property type="component" value="Unassembled WGS sequence"/>
</dbReference>
<feature type="region of interest" description="Disordered" evidence="1">
    <location>
        <begin position="223"/>
        <end position="246"/>
    </location>
</feature>
<evidence type="ECO:0000313" key="3">
    <source>
        <dbReference type="Proteomes" id="UP000641932"/>
    </source>
</evidence>
<protein>
    <recommendedName>
        <fullName evidence="4">HEAT repeat domain-containing protein</fullName>
    </recommendedName>
</protein>
<evidence type="ECO:0000256" key="1">
    <source>
        <dbReference type="SAM" id="MobiDB-lite"/>
    </source>
</evidence>
<dbReference type="AlphaFoldDB" id="A0A917ZYA2"/>
<organism evidence="2 3">
    <name type="scientific">Wenjunlia tyrosinilytica</name>
    <dbReference type="NCBI Taxonomy" id="1544741"/>
    <lineage>
        <taxon>Bacteria</taxon>
        <taxon>Bacillati</taxon>
        <taxon>Actinomycetota</taxon>
        <taxon>Actinomycetes</taxon>
        <taxon>Kitasatosporales</taxon>
        <taxon>Streptomycetaceae</taxon>
        <taxon>Wenjunlia</taxon>
    </lineage>
</organism>
<reference evidence="2" key="2">
    <citation type="submission" date="2020-09" db="EMBL/GenBank/DDBJ databases">
        <authorList>
            <person name="Sun Q."/>
            <person name="Zhou Y."/>
        </authorList>
    </citation>
    <scope>NUCLEOTIDE SEQUENCE</scope>
    <source>
        <strain evidence="2">CGMCC 4.7201</strain>
    </source>
</reference>
<evidence type="ECO:0008006" key="4">
    <source>
        <dbReference type="Google" id="ProtNLM"/>
    </source>
</evidence>
<comment type="caution">
    <text evidence="2">The sequence shown here is derived from an EMBL/GenBank/DDBJ whole genome shotgun (WGS) entry which is preliminary data.</text>
</comment>
<dbReference type="EMBL" id="BMMS01000046">
    <property type="protein sequence ID" value="GGO99591.1"/>
    <property type="molecule type" value="Genomic_DNA"/>
</dbReference>